<name>A0A1I7XGX8_HETBA</name>
<protein>
    <submittedName>
        <fullName evidence="2">Fibrillar collagen NC1 domain-containing protein</fullName>
    </submittedName>
</protein>
<organism evidence="1 2">
    <name type="scientific">Heterorhabditis bacteriophora</name>
    <name type="common">Entomopathogenic nematode worm</name>
    <dbReference type="NCBI Taxonomy" id="37862"/>
    <lineage>
        <taxon>Eukaryota</taxon>
        <taxon>Metazoa</taxon>
        <taxon>Ecdysozoa</taxon>
        <taxon>Nematoda</taxon>
        <taxon>Chromadorea</taxon>
        <taxon>Rhabditida</taxon>
        <taxon>Rhabditina</taxon>
        <taxon>Rhabditomorpha</taxon>
        <taxon>Strongyloidea</taxon>
        <taxon>Heterorhabditidae</taxon>
        <taxon>Heterorhabditis</taxon>
    </lineage>
</organism>
<dbReference type="AlphaFoldDB" id="A0A1I7XGX8"/>
<evidence type="ECO:0000313" key="1">
    <source>
        <dbReference type="Proteomes" id="UP000095283"/>
    </source>
</evidence>
<dbReference type="WBParaSite" id="Hba_17007">
    <property type="protein sequence ID" value="Hba_17007"/>
    <property type="gene ID" value="Hba_17007"/>
</dbReference>
<accession>A0A1I7XGX8</accession>
<evidence type="ECO:0000313" key="2">
    <source>
        <dbReference type="WBParaSite" id="Hba_17007"/>
    </source>
</evidence>
<sequence>MLFSESSYGTHFQLGLREGVINLSTGEFPSVPFPVEGIIYDQNNRLMVNLVCRRAKRPVRTINVWFVVGTGSNATFLAKKTIEALIGPNDPFTPCISIELQDPNFAIDCNVSPLDKHFSEANVLGMAALRQLNVSIRNMEWRRNTFKLVRE</sequence>
<keyword evidence="1" id="KW-1185">Reference proteome</keyword>
<reference evidence="2" key="1">
    <citation type="submission" date="2016-11" db="UniProtKB">
        <authorList>
            <consortium name="WormBaseParasite"/>
        </authorList>
    </citation>
    <scope>IDENTIFICATION</scope>
</reference>
<proteinExistence type="predicted"/>
<dbReference type="Proteomes" id="UP000095283">
    <property type="component" value="Unplaced"/>
</dbReference>